<organism evidence="2 3">
    <name type="scientific">Cylindrobasidium torrendii FP15055 ss-10</name>
    <dbReference type="NCBI Taxonomy" id="1314674"/>
    <lineage>
        <taxon>Eukaryota</taxon>
        <taxon>Fungi</taxon>
        <taxon>Dikarya</taxon>
        <taxon>Basidiomycota</taxon>
        <taxon>Agaricomycotina</taxon>
        <taxon>Agaricomycetes</taxon>
        <taxon>Agaricomycetidae</taxon>
        <taxon>Agaricales</taxon>
        <taxon>Marasmiineae</taxon>
        <taxon>Physalacriaceae</taxon>
        <taxon>Cylindrobasidium</taxon>
    </lineage>
</organism>
<evidence type="ECO:0000313" key="2">
    <source>
        <dbReference type="EMBL" id="KIY70493.1"/>
    </source>
</evidence>
<gene>
    <name evidence="2" type="ORF">CYLTODRAFT_488035</name>
</gene>
<accession>A0A0D7BIW0</accession>
<feature type="compositionally biased region" description="Basic and acidic residues" evidence="1">
    <location>
        <begin position="460"/>
        <end position="473"/>
    </location>
</feature>
<evidence type="ECO:0000313" key="3">
    <source>
        <dbReference type="Proteomes" id="UP000054007"/>
    </source>
</evidence>
<evidence type="ECO:0000256" key="1">
    <source>
        <dbReference type="SAM" id="MobiDB-lite"/>
    </source>
</evidence>
<protein>
    <submittedName>
        <fullName evidence="2">Uncharacterized protein</fullName>
    </submittedName>
</protein>
<proteinExistence type="predicted"/>
<dbReference type="EMBL" id="KN880467">
    <property type="protein sequence ID" value="KIY70493.1"/>
    <property type="molecule type" value="Genomic_DNA"/>
</dbReference>
<dbReference type="AlphaFoldDB" id="A0A0D7BIW0"/>
<dbReference type="Proteomes" id="UP000054007">
    <property type="component" value="Unassembled WGS sequence"/>
</dbReference>
<feature type="region of interest" description="Disordered" evidence="1">
    <location>
        <begin position="445"/>
        <end position="473"/>
    </location>
</feature>
<name>A0A0D7BIW0_9AGAR</name>
<sequence length="473" mass="53684">MESTTDAGLDAGATTQKSVKTQFSIIPSHKQHLLNRIEDNHAVRNPDAPEGPVCITTSGLAHSSIFDGQRHLIDRRIFALPTKALSRFIILLLKSFLRHNPDKKMPEAIKFDVVYESKQILTHQLSTRYDLAHYPSTKWALTTLLEEHPIAWEMMECLEDHCSFDFKRYGSAEIDALFEARAEDMESDDESDLFSDVGSDASSDDDECNIHRENTQVQGSAGRRAKQKGHIAVTEAVWREITAAVCACNRAFPYDRLEQSQERFAELHSREDWQAQCKDAESKERHAIACRKYEPEEDKNFAEYVPPVAETMYFGDTTRARNVPGSPSVCADAPEIPTLGKRKAELQDRIASSILKAANPRHKGDFLELARTADTADVGFWTREMMANNQFQSKRSSRAKVVPTYGWLLNRAIEMFGKEYKVASGEEVGQERTMAMMLALHDQGKRSRSVMRRRALSEMSEFRPRSSLRFEKA</sequence>
<keyword evidence="3" id="KW-1185">Reference proteome</keyword>
<reference evidence="2 3" key="1">
    <citation type="journal article" date="2015" name="Fungal Genet. Biol.">
        <title>Evolution of novel wood decay mechanisms in Agaricales revealed by the genome sequences of Fistulina hepatica and Cylindrobasidium torrendii.</title>
        <authorList>
            <person name="Floudas D."/>
            <person name="Held B.W."/>
            <person name="Riley R."/>
            <person name="Nagy L.G."/>
            <person name="Koehler G."/>
            <person name="Ransdell A.S."/>
            <person name="Younus H."/>
            <person name="Chow J."/>
            <person name="Chiniquy J."/>
            <person name="Lipzen A."/>
            <person name="Tritt A."/>
            <person name="Sun H."/>
            <person name="Haridas S."/>
            <person name="LaButti K."/>
            <person name="Ohm R.A."/>
            <person name="Kues U."/>
            <person name="Blanchette R.A."/>
            <person name="Grigoriev I.V."/>
            <person name="Minto R.E."/>
            <person name="Hibbett D.S."/>
        </authorList>
    </citation>
    <scope>NUCLEOTIDE SEQUENCE [LARGE SCALE GENOMIC DNA]</scope>
    <source>
        <strain evidence="2 3">FP15055 ss-10</strain>
    </source>
</reference>